<evidence type="ECO:0000256" key="4">
    <source>
        <dbReference type="ARBA" id="ARBA00023319"/>
    </source>
</evidence>
<dbReference type="InterPro" id="IPR003599">
    <property type="entry name" value="Ig_sub"/>
</dbReference>
<dbReference type="FunFam" id="2.30.29.30:FF:000197">
    <property type="entry name" value="obscurin isoform X5"/>
    <property type="match status" value="1"/>
</dbReference>
<dbReference type="PROSITE" id="PS50835">
    <property type="entry name" value="IG_LIKE"/>
    <property type="match status" value="2"/>
</dbReference>
<feature type="region of interest" description="Disordered" evidence="5">
    <location>
        <begin position="405"/>
        <end position="435"/>
    </location>
</feature>
<evidence type="ECO:0000259" key="7">
    <source>
        <dbReference type="PROSITE" id="PS50010"/>
    </source>
</evidence>
<keyword evidence="2" id="KW-0963">Cytoplasm</keyword>
<feature type="compositionally biased region" description="Polar residues" evidence="5">
    <location>
        <begin position="544"/>
        <end position="565"/>
    </location>
</feature>
<dbReference type="InterPro" id="IPR007110">
    <property type="entry name" value="Ig-like_dom"/>
</dbReference>
<dbReference type="CDD" id="cd20971">
    <property type="entry name" value="IgI_1_Titin-A168_like"/>
    <property type="match status" value="1"/>
</dbReference>
<dbReference type="Gene3D" id="2.30.29.30">
    <property type="entry name" value="Pleckstrin-homology domain (PH domain)/Phosphotyrosine-binding domain (PTB)"/>
    <property type="match status" value="1"/>
</dbReference>
<feature type="domain" description="Ig-like" evidence="8">
    <location>
        <begin position="203"/>
        <end position="289"/>
    </location>
</feature>
<evidence type="ECO:0000313" key="9">
    <source>
        <dbReference type="Ensembl" id="ENSNPEP00000012147.1"/>
    </source>
</evidence>
<comment type="subcellular location">
    <subcellularLocation>
        <location evidence="1">Cytoplasm</location>
    </subcellularLocation>
</comment>
<evidence type="ECO:0000256" key="1">
    <source>
        <dbReference type="ARBA" id="ARBA00004496"/>
    </source>
</evidence>
<reference evidence="9" key="1">
    <citation type="submission" date="2025-08" db="UniProtKB">
        <authorList>
            <consortium name="Ensembl"/>
        </authorList>
    </citation>
    <scope>IDENTIFICATION</scope>
</reference>
<keyword evidence="3" id="KW-1015">Disulfide bond</keyword>
<dbReference type="Gene3D" id="1.20.900.10">
    <property type="entry name" value="Dbl homology (DH) domain"/>
    <property type="match status" value="1"/>
</dbReference>
<evidence type="ECO:0000259" key="8">
    <source>
        <dbReference type="PROSITE" id="PS50835"/>
    </source>
</evidence>
<dbReference type="SMART" id="SM00409">
    <property type="entry name" value="IG"/>
    <property type="match status" value="2"/>
</dbReference>
<dbReference type="Ensembl" id="ENSNPET00000012451.1">
    <property type="protein sequence ID" value="ENSNPEP00000012147.1"/>
    <property type="gene ID" value="ENSNPEG00000009097.1"/>
</dbReference>
<feature type="domain" description="Ig-like" evidence="8">
    <location>
        <begin position="297"/>
        <end position="389"/>
    </location>
</feature>
<name>A0A8C7EDH2_NOTPE</name>
<proteinExistence type="predicted"/>
<dbReference type="PANTHER" id="PTHR47633">
    <property type="entry name" value="IMMUNOGLOBULIN"/>
    <property type="match status" value="1"/>
</dbReference>
<evidence type="ECO:0000256" key="3">
    <source>
        <dbReference type="ARBA" id="ARBA00023157"/>
    </source>
</evidence>
<dbReference type="SUPFAM" id="SSF48726">
    <property type="entry name" value="Immunoglobulin"/>
    <property type="match status" value="2"/>
</dbReference>
<dbReference type="InterPro" id="IPR013098">
    <property type="entry name" value="Ig_I-set"/>
</dbReference>
<dbReference type="CDD" id="cd00096">
    <property type="entry name" value="Ig"/>
    <property type="match status" value="1"/>
</dbReference>
<feature type="domain" description="DH" evidence="7">
    <location>
        <begin position="13"/>
        <end position="66"/>
    </location>
</feature>
<keyword evidence="4" id="KW-0393">Immunoglobulin domain</keyword>
<dbReference type="FunFam" id="2.60.40.10:FF:000032">
    <property type="entry name" value="palladin isoform X1"/>
    <property type="match status" value="1"/>
</dbReference>
<dbReference type="SUPFAM" id="SSF50729">
    <property type="entry name" value="PH domain-like"/>
    <property type="match status" value="1"/>
</dbReference>
<dbReference type="Gene3D" id="2.60.40.10">
    <property type="entry name" value="Immunoglobulins"/>
    <property type="match status" value="2"/>
</dbReference>
<dbReference type="Proteomes" id="UP000694420">
    <property type="component" value="Unplaced"/>
</dbReference>
<dbReference type="FunFam" id="2.60.40.10:FF:000380">
    <property type="entry name" value="obscurin isoform X3"/>
    <property type="match status" value="1"/>
</dbReference>
<dbReference type="InterPro" id="IPR001849">
    <property type="entry name" value="PH_domain"/>
</dbReference>
<evidence type="ECO:0008006" key="11">
    <source>
        <dbReference type="Google" id="ProtNLM"/>
    </source>
</evidence>
<dbReference type="InterPro" id="IPR035899">
    <property type="entry name" value="DBL_dom_sf"/>
</dbReference>
<dbReference type="PROSITE" id="PS50010">
    <property type="entry name" value="DH_2"/>
    <property type="match status" value="1"/>
</dbReference>
<feature type="region of interest" description="Disordered" evidence="5">
    <location>
        <begin position="504"/>
        <end position="573"/>
    </location>
</feature>
<keyword evidence="10" id="KW-1185">Reference proteome</keyword>
<dbReference type="AlphaFoldDB" id="A0A8C7EDH2"/>
<accession>A0A8C7EDH2</accession>
<dbReference type="SMART" id="SM00233">
    <property type="entry name" value="PH"/>
    <property type="match status" value="1"/>
</dbReference>
<dbReference type="PROSITE" id="PS50003">
    <property type="entry name" value="PH_DOMAIN"/>
    <property type="match status" value="1"/>
</dbReference>
<evidence type="ECO:0000256" key="2">
    <source>
        <dbReference type="ARBA" id="ARBA00022490"/>
    </source>
</evidence>
<dbReference type="InterPro" id="IPR000219">
    <property type="entry name" value="DH_dom"/>
</dbReference>
<reference evidence="9" key="2">
    <citation type="submission" date="2025-09" db="UniProtKB">
        <authorList>
            <consortium name="Ensembl"/>
        </authorList>
    </citation>
    <scope>IDENTIFICATION</scope>
</reference>
<dbReference type="InterPro" id="IPR011993">
    <property type="entry name" value="PH-like_dom_sf"/>
</dbReference>
<dbReference type="GO" id="GO:0005737">
    <property type="term" value="C:cytoplasm"/>
    <property type="evidence" value="ECO:0007669"/>
    <property type="project" value="UniProtKB-SubCell"/>
</dbReference>
<evidence type="ECO:0000259" key="6">
    <source>
        <dbReference type="PROSITE" id="PS50003"/>
    </source>
</evidence>
<protein>
    <recommendedName>
        <fullName evidence="11">OBSCN protein</fullName>
    </recommendedName>
</protein>
<organism evidence="9 10">
    <name type="scientific">Nothoprocta perdicaria</name>
    <name type="common">Chilean tinamou</name>
    <name type="synonym">Crypturus perdicarius</name>
    <dbReference type="NCBI Taxonomy" id="30464"/>
    <lineage>
        <taxon>Eukaryota</taxon>
        <taxon>Metazoa</taxon>
        <taxon>Chordata</taxon>
        <taxon>Craniata</taxon>
        <taxon>Vertebrata</taxon>
        <taxon>Euteleostomi</taxon>
        <taxon>Archelosauria</taxon>
        <taxon>Archosauria</taxon>
        <taxon>Dinosauria</taxon>
        <taxon>Saurischia</taxon>
        <taxon>Theropoda</taxon>
        <taxon>Coelurosauria</taxon>
        <taxon>Aves</taxon>
        <taxon>Palaeognathae</taxon>
        <taxon>Tinamiformes</taxon>
        <taxon>Tinamidae</taxon>
        <taxon>Nothoprocta</taxon>
    </lineage>
</organism>
<dbReference type="PANTHER" id="PTHR47633:SF16">
    <property type="entry name" value="CAVP-TARGET PROTEIN-LIKE"/>
    <property type="match status" value="1"/>
</dbReference>
<dbReference type="InterPro" id="IPR036179">
    <property type="entry name" value="Ig-like_dom_sf"/>
</dbReference>
<dbReference type="GO" id="GO:0005085">
    <property type="term" value="F:guanyl-nucleotide exchange factor activity"/>
    <property type="evidence" value="ECO:0007669"/>
    <property type="project" value="InterPro"/>
</dbReference>
<dbReference type="Pfam" id="PF07679">
    <property type="entry name" value="I-set"/>
    <property type="match status" value="2"/>
</dbReference>
<dbReference type="Pfam" id="PF22697">
    <property type="entry name" value="SOS1_NGEF_PH"/>
    <property type="match status" value="1"/>
</dbReference>
<dbReference type="InterPro" id="IPR055251">
    <property type="entry name" value="SOS1_NGEF_PH"/>
</dbReference>
<sequence>LVTENPSQSLIPPVQHYLEKPINRIQQYQTIIKELIRNKARNSQNCALLEQAYAIVSALTQRAENNLHVSLIENYPGTLESLGEPIRQSHFIVWEGAPGARMAWKGHKRHVFLFKNYVVICKPKRDTKTDTYSYIFKNIMKINNIDLNDSVEGDERAFEIWHEREDSVRKYLLQARTVNIKYSWVKEISSIQQRISQPVWKPPNFEEMLADCTAELGETVKLACKVSGVPKPSVCWYKDGKPVEVDPHHIIIEDPDGSCTLILDNLAGSDSGQYMCFASSPAGSSSTLGKILVQVPPRFVNKVRNAYYVDGEDAQFTCTIEGEPRPQISWYKDGELLTDTTKYQIFNEPRSGILVLLIKNPSREDMGYYECEVSSKTCKNLLSQETKVPKKTIIIEETITTVVKSPRQKGRVSPARPASGYSPSRSPRAEPVPEPVYVSKLRQPVHRREQEATLKSAVPMLFVTEPEDRQGAAAGDIIVETTVEEQKPKWVEVEEIIEFKVKKSPKPMRKRGSSPAKQEKDDSGVLTFTFPSSRPRRSPEDDPNTNNSNNKLVEQSKSSLPQDNLSDVDIQPLVKEEADELDISWPAGEEIPEVVQDVLPEEDNVVIVDEPEEQDDISTRDRKILTHNGKVLTLEDLEDYVPEEGETYGCDDQSHTAEKPCEISVLQTEINEPTIGKPVLLNLGRHVVSKPRQRFFSKFEEHVPGSVFVSASRVTASAAPSFTVKPSFCTEVQLSADNGQSSFKTEVSTRTLSYGTVGEPVTLHISTEDLSQS</sequence>
<dbReference type="SUPFAM" id="SSF48065">
    <property type="entry name" value="DBL homology domain (DH-domain)"/>
    <property type="match status" value="1"/>
</dbReference>
<dbReference type="InterPro" id="IPR013783">
    <property type="entry name" value="Ig-like_fold"/>
</dbReference>
<feature type="domain" description="PH" evidence="6">
    <location>
        <begin position="84"/>
        <end position="193"/>
    </location>
</feature>
<dbReference type="SMART" id="SM00408">
    <property type="entry name" value="IGc2"/>
    <property type="match status" value="2"/>
</dbReference>
<dbReference type="InterPro" id="IPR003598">
    <property type="entry name" value="Ig_sub2"/>
</dbReference>
<evidence type="ECO:0000313" key="10">
    <source>
        <dbReference type="Proteomes" id="UP000694420"/>
    </source>
</evidence>
<evidence type="ECO:0000256" key="5">
    <source>
        <dbReference type="SAM" id="MobiDB-lite"/>
    </source>
</evidence>